<dbReference type="InterPro" id="IPR037401">
    <property type="entry name" value="SnoaL-like"/>
</dbReference>
<feature type="chain" id="PRO_5045572124" evidence="1">
    <location>
        <begin position="21"/>
        <end position="169"/>
    </location>
</feature>
<dbReference type="InterPro" id="IPR032710">
    <property type="entry name" value="NTF2-like_dom_sf"/>
</dbReference>
<protein>
    <submittedName>
        <fullName evidence="3">Nuclear transport factor 2 family protein</fullName>
    </submittedName>
</protein>
<keyword evidence="4" id="KW-1185">Reference proteome</keyword>
<dbReference type="EMBL" id="JAWJEJ010000001">
    <property type="protein sequence ID" value="MDV3457932.1"/>
    <property type="molecule type" value="Genomic_DNA"/>
</dbReference>
<feature type="signal peptide" evidence="1">
    <location>
        <begin position="1"/>
        <end position="20"/>
    </location>
</feature>
<name>A0ABU3Y9W4_9SPHN</name>
<evidence type="ECO:0000313" key="4">
    <source>
        <dbReference type="Proteomes" id="UP001273531"/>
    </source>
</evidence>
<reference evidence="3 4" key="1">
    <citation type="submission" date="2023-10" db="EMBL/GenBank/DDBJ databases">
        <title>Sphingomonas sp. HF-S4 16S ribosomal RNA gene Genome sequencing and assembly.</title>
        <authorList>
            <person name="Lee H."/>
        </authorList>
    </citation>
    <scope>NUCLEOTIDE SEQUENCE [LARGE SCALE GENOMIC DNA]</scope>
    <source>
        <strain evidence="3 4">HF-S4</strain>
    </source>
</reference>
<accession>A0ABU3Y9W4</accession>
<dbReference type="RefSeq" id="WP_317227054.1">
    <property type="nucleotide sequence ID" value="NZ_JAWJEJ010000001.1"/>
</dbReference>
<comment type="caution">
    <text evidence="3">The sequence shown here is derived from an EMBL/GenBank/DDBJ whole genome shotgun (WGS) entry which is preliminary data.</text>
</comment>
<proteinExistence type="predicted"/>
<evidence type="ECO:0000259" key="2">
    <source>
        <dbReference type="Pfam" id="PF12680"/>
    </source>
</evidence>
<dbReference type="Pfam" id="PF12680">
    <property type="entry name" value="SnoaL_2"/>
    <property type="match status" value="1"/>
</dbReference>
<dbReference type="Proteomes" id="UP001273531">
    <property type="component" value="Unassembled WGS sequence"/>
</dbReference>
<dbReference type="PANTHER" id="PTHR41252">
    <property type="entry name" value="BLR2505 PROTEIN"/>
    <property type="match status" value="1"/>
</dbReference>
<evidence type="ECO:0000256" key="1">
    <source>
        <dbReference type="SAM" id="SignalP"/>
    </source>
</evidence>
<organism evidence="3 4">
    <name type="scientific">Sphingomonas agrestis</name>
    <dbReference type="NCBI Taxonomy" id="3080540"/>
    <lineage>
        <taxon>Bacteria</taxon>
        <taxon>Pseudomonadati</taxon>
        <taxon>Pseudomonadota</taxon>
        <taxon>Alphaproteobacteria</taxon>
        <taxon>Sphingomonadales</taxon>
        <taxon>Sphingomonadaceae</taxon>
        <taxon>Sphingomonas</taxon>
    </lineage>
</organism>
<sequence>MRVIAWLAALSLSFVFPAISAAQGSERMSESSTAVNRAMIKRAFDDWSAGKGDVFSLLAENATWRIMGSDPEIAKTYHSREALLDAAAKPLAARLKGPLKPTVRRIWADGDEVIVFWDGEGDVYDGTKYRNTYLWIMTVKDRRVVDVTAFLDIPSFKAVLDRPPPPRKP</sequence>
<keyword evidence="1" id="KW-0732">Signal</keyword>
<dbReference type="SUPFAM" id="SSF54427">
    <property type="entry name" value="NTF2-like"/>
    <property type="match status" value="1"/>
</dbReference>
<feature type="domain" description="SnoaL-like" evidence="2">
    <location>
        <begin position="41"/>
        <end position="146"/>
    </location>
</feature>
<evidence type="ECO:0000313" key="3">
    <source>
        <dbReference type="EMBL" id="MDV3457932.1"/>
    </source>
</evidence>
<dbReference type="PANTHER" id="PTHR41252:SF1">
    <property type="entry name" value="BLR2505 PROTEIN"/>
    <property type="match status" value="1"/>
</dbReference>
<dbReference type="Gene3D" id="3.10.450.50">
    <property type="match status" value="1"/>
</dbReference>
<gene>
    <name evidence="3" type="ORF">RZN05_13130</name>
</gene>